<dbReference type="InterPro" id="IPR004380">
    <property type="entry name" value="Asp_race"/>
</dbReference>
<dbReference type="PROSITE" id="PS00923">
    <property type="entry name" value="ASP_GLU_RACEMASE_1"/>
    <property type="match status" value="1"/>
</dbReference>
<dbReference type="GO" id="GO:0047689">
    <property type="term" value="F:aspartate racemase activity"/>
    <property type="evidence" value="ECO:0007669"/>
    <property type="project" value="UniProtKB-EC"/>
</dbReference>
<dbReference type="SUPFAM" id="SSF53681">
    <property type="entry name" value="Aspartate/glutamate racemase"/>
    <property type="match status" value="2"/>
</dbReference>
<accession>A0A087DQ68</accession>
<dbReference type="InterPro" id="IPR001920">
    <property type="entry name" value="Asp/Glu_race"/>
</dbReference>
<dbReference type="EMBL" id="JGZQ01000005">
    <property type="protein sequence ID" value="KFI97668.1"/>
    <property type="molecule type" value="Genomic_DNA"/>
</dbReference>
<name>A0A087DQ68_BIFAD</name>
<sequence>MKRPFFAVLGGMGTLATESYIRLVNRATHAHCDQDYLDYIVFNDSSVPDRTAYILGESDENPFPVLADDIEKATAMGASFIVLTCNTAHYFYDDFQALTTVPILHMPRGAVARMAQRYPKDRFPRVGFLGTVGSRKSGVYKRAVEEAGYTFVEPTDELQARITSLIYDDVKGSGELNLERYESVLRDMLDPAGPCACDTLILGCTELSVLNEAFPLPQLPVIDAQAVLVEDTVARAEALRA</sequence>
<keyword evidence="2 3" id="KW-0413">Isomerase</keyword>
<gene>
    <name evidence="3" type="ORF">BSTER_1435</name>
</gene>
<comment type="similarity">
    <text evidence="1">Belongs to the aspartate/glutamate racemases family.</text>
</comment>
<dbReference type="NCBIfam" id="TIGR00035">
    <property type="entry name" value="asp_race"/>
    <property type="match status" value="1"/>
</dbReference>
<dbReference type="PANTHER" id="PTHR21198:SF7">
    <property type="entry name" value="ASPARTATE-GLUTAMATE RACEMASE FAMILY"/>
    <property type="match status" value="1"/>
</dbReference>
<organism evidence="3 4">
    <name type="scientific">Bifidobacterium adolescentis JCM 15918</name>
    <dbReference type="NCBI Taxonomy" id="1437612"/>
    <lineage>
        <taxon>Bacteria</taxon>
        <taxon>Bacillati</taxon>
        <taxon>Actinomycetota</taxon>
        <taxon>Actinomycetes</taxon>
        <taxon>Bifidobacteriales</taxon>
        <taxon>Bifidobacteriaceae</taxon>
        <taxon>Bifidobacterium</taxon>
    </lineage>
</organism>
<dbReference type="AlphaFoldDB" id="A0A087DQ68"/>
<dbReference type="InterPro" id="IPR018187">
    <property type="entry name" value="Asp/Glu_racemase_AS_1"/>
</dbReference>
<proteinExistence type="inferred from homology"/>
<dbReference type="Gene3D" id="3.40.50.1860">
    <property type="match status" value="2"/>
</dbReference>
<evidence type="ECO:0000313" key="3">
    <source>
        <dbReference type="EMBL" id="KFI97668.1"/>
    </source>
</evidence>
<dbReference type="GeneID" id="4556615"/>
<reference evidence="3 4" key="1">
    <citation type="submission" date="2014-03" db="EMBL/GenBank/DDBJ databases">
        <title>Genomics of Bifidobacteria.</title>
        <authorList>
            <person name="Ventura M."/>
            <person name="Milani C."/>
            <person name="Lugli G.A."/>
        </authorList>
    </citation>
    <scope>NUCLEOTIDE SEQUENCE [LARGE SCALE GENOMIC DNA]</scope>
    <source>
        <strain evidence="4">JCM 15918</strain>
    </source>
</reference>
<dbReference type="PROSITE" id="PS00924">
    <property type="entry name" value="ASP_GLU_RACEMASE_2"/>
    <property type="match status" value="1"/>
</dbReference>
<comment type="caution">
    <text evidence="3">The sequence shown here is derived from an EMBL/GenBank/DDBJ whole genome shotgun (WGS) entry which is preliminary data.</text>
</comment>
<evidence type="ECO:0000256" key="2">
    <source>
        <dbReference type="ARBA" id="ARBA00023235"/>
    </source>
</evidence>
<dbReference type="PANTHER" id="PTHR21198">
    <property type="entry name" value="GLUTAMATE RACEMASE"/>
    <property type="match status" value="1"/>
</dbReference>
<evidence type="ECO:0000256" key="1">
    <source>
        <dbReference type="ARBA" id="ARBA00007847"/>
    </source>
</evidence>
<protein>
    <submittedName>
        <fullName evidence="3">Aspartate racemase</fullName>
        <ecNumber evidence="3">5.1.1.13</ecNumber>
    </submittedName>
</protein>
<dbReference type="RefSeq" id="WP_011743433.1">
    <property type="nucleotide sequence ID" value="NZ_JDUX01000004.1"/>
</dbReference>
<dbReference type="EC" id="5.1.1.13" evidence="3"/>
<evidence type="ECO:0000313" key="4">
    <source>
        <dbReference type="Proteomes" id="UP000029091"/>
    </source>
</evidence>
<dbReference type="Proteomes" id="UP000029091">
    <property type="component" value="Unassembled WGS sequence"/>
</dbReference>
<dbReference type="Pfam" id="PF01177">
    <property type="entry name" value="Asp_Glu_race"/>
    <property type="match status" value="1"/>
</dbReference>
<dbReference type="InterPro" id="IPR033134">
    <property type="entry name" value="Asp/Glu_racemase_AS_2"/>
</dbReference>
<dbReference type="InterPro" id="IPR015942">
    <property type="entry name" value="Asp/Glu/hydantoin_racemase"/>
</dbReference>